<keyword evidence="1" id="KW-0863">Zinc-finger</keyword>
<keyword evidence="1" id="KW-0479">Metal-binding</keyword>
<name>A0AAI8YMK4_9PEZI</name>
<sequence length="73" mass="8027">MYKKPQLEQIKAMIAKGQCFICHEHGHRSSECPIKDDFEKQNDARINAISARLFDHSIGGSTAAALAAVQGKD</sequence>
<accession>A0AAI8YMK4</accession>
<dbReference type="InterPro" id="IPR001878">
    <property type="entry name" value="Znf_CCHC"/>
</dbReference>
<protein>
    <submittedName>
        <fullName evidence="3">Uu.00g051010.m01.CDS01</fullName>
    </submittedName>
</protein>
<keyword evidence="4" id="KW-1185">Reference proteome</keyword>
<evidence type="ECO:0000313" key="3">
    <source>
        <dbReference type="EMBL" id="CAJ2510398.1"/>
    </source>
</evidence>
<feature type="domain" description="CCHC-type" evidence="2">
    <location>
        <begin position="19"/>
        <end position="33"/>
    </location>
</feature>
<evidence type="ECO:0000259" key="2">
    <source>
        <dbReference type="PROSITE" id="PS50158"/>
    </source>
</evidence>
<proteinExistence type="predicted"/>
<dbReference type="GO" id="GO:0003676">
    <property type="term" value="F:nucleic acid binding"/>
    <property type="evidence" value="ECO:0007669"/>
    <property type="project" value="InterPro"/>
</dbReference>
<dbReference type="PROSITE" id="PS50158">
    <property type="entry name" value="ZF_CCHC"/>
    <property type="match status" value="1"/>
</dbReference>
<gene>
    <name evidence="3" type="ORF">KHLLAP_LOCUS10866</name>
</gene>
<dbReference type="Proteomes" id="UP001295740">
    <property type="component" value="Unassembled WGS sequence"/>
</dbReference>
<evidence type="ECO:0000313" key="4">
    <source>
        <dbReference type="Proteomes" id="UP001295740"/>
    </source>
</evidence>
<evidence type="ECO:0000256" key="1">
    <source>
        <dbReference type="PROSITE-ProRule" id="PRU00047"/>
    </source>
</evidence>
<dbReference type="SUPFAM" id="SSF57756">
    <property type="entry name" value="Retrovirus zinc finger-like domains"/>
    <property type="match status" value="1"/>
</dbReference>
<keyword evidence="1" id="KW-0862">Zinc</keyword>
<dbReference type="EMBL" id="CAUWAG010000014">
    <property type="protein sequence ID" value="CAJ2510398.1"/>
    <property type="molecule type" value="Genomic_DNA"/>
</dbReference>
<dbReference type="GO" id="GO:0008270">
    <property type="term" value="F:zinc ion binding"/>
    <property type="evidence" value="ECO:0007669"/>
    <property type="project" value="UniProtKB-KW"/>
</dbReference>
<reference evidence="3" key="1">
    <citation type="submission" date="2023-10" db="EMBL/GenBank/DDBJ databases">
        <authorList>
            <person name="Hackl T."/>
        </authorList>
    </citation>
    <scope>NUCLEOTIDE SEQUENCE</scope>
</reference>
<dbReference type="AlphaFoldDB" id="A0AAI8YMK4"/>
<dbReference type="Gene3D" id="4.10.60.10">
    <property type="entry name" value="Zinc finger, CCHC-type"/>
    <property type="match status" value="1"/>
</dbReference>
<comment type="caution">
    <text evidence="3">The sequence shown here is derived from an EMBL/GenBank/DDBJ whole genome shotgun (WGS) entry which is preliminary data.</text>
</comment>
<organism evidence="3 4">
    <name type="scientific">Anthostomella pinea</name>
    <dbReference type="NCBI Taxonomy" id="933095"/>
    <lineage>
        <taxon>Eukaryota</taxon>
        <taxon>Fungi</taxon>
        <taxon>Dikarya</taxon>
        <taxon>Ascomycota</taxon>
        <taxon>Pezizomycotina</taxon>
        <taxon>Sordariomycetes</taxon>
        <taxon>Xylariomycetidae</taxon>
        <taxon>Xylariales</taxon>
        <taxon>Xylariaceae</taxon>
        <taxon>Anthostomella</taxon>
    </lineage>
</organism>
<dbReference type="InterPro" id="IPR036875">
    <property type="entry name" value="Znf_CCHC_sf"/>
</dbReference>